<proteinExistence type="predicted"/>
<reference evidence="1" key="1">
    <citation type="submission" date="2023-04" db="EMBL/GenBank/DDBJ databases">
        <authorList>
            <person name="Vijverberg K."/>
            <person name="Xiong W."/>
            <person name="Schranz E."/>
        </authorList>
    </citation>
    <scope>NUCLEOTIDE SEQUENCE</scope>
</reference>
<keyword evidence="2" id="KW-1185">Reference proteome</keyword>
<name>A0AA35VAW7_LACSI</name>
<evidence type="ECO:0000313" key="2">
    <source>
        <dbReference type="Proteomes" id="UP001177003"/>
    </source>
</evidence>
<dbReference type="Proteomes" id="UP001177003">
    <property type="component" value="Chromosome 0"/>
</dbReference>
<accession>A0AA35VAW7</accession>
<gene>
    <name evidence="1" type="ORF">LSALG_LOCUS6093</name>
</gene>
<protein>
    <submittedName>
        <fullName evidence="1">Uncharacterized protein</fullName>
    </submittedName>
</protein>
<sequence>MTFNLRTNLFGMIVLPEPCWETARLTTIQDSLAVLSTKDGETWTWVRRDASWSVAFKTKIGQDLGGAQSKLVDFNGTFGIVGMEMCAQSIQLLGMSTSYEEKQPSFLEGIKTGEITQLH</sequence>
<evidence type="ECO:0000313" key="1">
    <source>
        <dbReference type="EMBL" id="CAI9265493.1"/>
    </source>
</evidence>
<dbReference type="EMBL" id="OX465086">
    <property type="protein sequence ID" value="CAI9265493.1"/>
    <property type="molecule type" value="Genomic_DNA"/>
</dbReference>
<dbReference type="AlphaFoldDB" id="A0AA35VAW7"/>
<organism evidence="1 2">
    <name type="scientific">Lactuca saligna</name>
    <name type="common">Willowleaf lettuce</name>
    <dbReference type="NCBI Taxonomy" id="75948"/>
    <lineage>
        <taxon>Eukaryota</taxon>
        <taxon>Viridiplantae</taxon>
        <taxon>Streptophyta</taxon>
        <taxon>Embryophyta</taxon>
        <taxon>Tracheophyta</taxon>
        <taxon>Spermatophyta</taxon>
        <taxon>Magnoliopsida</taxon>
        <taxon>eudicotyledons</taxon>
        <taxon>Gunneridae</taxon>
        <taxon>Pentapetalae</taxon>
        <taxon>asterids</taxon>
        <taxon>campanulids</taxon>
        <taxon>Asterales</taxon>
        <taxon>Asteraceae</taxon>
        <taxon>Cichorioideae</taxon>
        <taxon>Cichorieae</taxon>
        <taxon>Lactucinae</taxon>
        <taxon>Lactuca</taxon>
    </lineage>
</organism>